<feature type="transmembrane region" description="Helical" evidence="1">
    <location>
        <begin position="396"/>
        <end position="415"/>
    </location>
</feature>
<protein>
    <submittedName>
        <fullName evidence="2">Uncharacterized protein</fullName>
    </submittedName>
</protein>
<feature type="transmembrane region" description="Helical" evidence="1">
    <location>
        <begin position="237"/>
        <end position="255"/>
    </location>
</feature>
<dbReference type="Proteomes" id="UP000275394">
    <property type="component" value="Unassembled WGS sequence"/>
</dbReference>
<accession>A0A3N2DKN4</accession>
<name>A0A3N2DKN4_9GAMM</name>
<feature type="transmembrane region" description="Helical" evidence="1">
    <location>
        <begin position="128"/>
        <end position="149"/>
    </location>
</feature>
<comment type="caution">
    <text evidence="2">The sequence shown here is derived from an EMBL/GenBank/DDBJ whole genome shotgun (WGS) entry which is preliminary data.</text>
</comment>
<evidence type="ECO:0000256" key="1">
    <source>
        <dbReference type="SAM" id="Phobius"/>
    </source>
</evidence>
<feature type="transmembrane region" description="Helical" evidence="1">
    <location>
        <begin position="211"/>
        <end position="231"/>
    </location>
</feature>
<reference evidence="2 3" key="1">
    <citation type="submission" date="2018-11" db="EMBL/GenBank/DDBJ databases">
        <title>Genomic Encyclopedia of Type Strains, Phase IV (KMG-IV): sequencing the most valuable type-strain genomes for metagenomic binning, comparative biology and taxonomic classification.</title>
        <authorList>
            <person name="Goeker M."/>
        </authorList>
    </citation>
    <scope>NUCLEOTIDE SEQUENCE [LARGE SCALE GENOMIC DNA]</scope>
    <source>
        <strain evidence="2 3">DSM 100316</strain>
    </source>
</reference>
<sequence>MDALSQAANSNDSDATGWLERLPGLLRGTGVMAILLSLYVFFVRGWEGSDDLTRFLMLFGHTIALAVIGLTAGSLLKEGKGARALMMLALVSVVANFSILGSFIYAEYGGALQSNFTPFMRWSLDSHSLTLLLAVLVPVVLSVVVLIGFRVLARGMSKRMSSLFLLSNLALLLPWRDPLLVSVLAVALAAYTLLLVMASHRQHLEAKTKEGRLSLLLQFVPLMVLLIRNIWLYDDATILYASLCMVAFIGLRQLALMMASATLFCSLIDAVSALLSLMIGALSVGLVARLVAVDAVVLTFSSMISAALLYELSTRARSLSRCYRNSAVIVLVLGVVLSMVFEDSTLSSLMSLLIGAALLYFSCMTKHRMMLLAALCLIAAGFISLTFNLWCAFEMNAWVVSAVVGVVAILAGSVLESKGAQLKAQLLQYQTKLNQWAP</sequence>
<proteinExistence type="predicted"/>
<feature type="transmembrane region" description="Helical" evidence="1">
    <location>
        <begin position="346"/>
        <end position="363"/>
    </location>
</feature>
<feature type="transmembrane region" description="Helical" evidence="1">
    <location>
        <begin position="322"/>
        <end position="340"/>
    </location>
</feature>
<evidence type="ECO:0000313" key="2">
    <source>
        <dbReference type="EMBL" id="ROS00357.1"/>
    </source>
</evidence>
<dbReference type="AlphaFoldDB" id="A0A3N2DKN4"/>
<keyword evidence="1" id="KW-1133">Transmembrane helix</keyword>
<organism evidence="2 3">
    <name type="scientific">Sinobacterium caligoides</name>
    <dbReference type="NCBI Taxonomy" id="933926"/>
    <lineage>
        <taxon>Bacteria</taxon>
        <taxon>Pseudomonadati</taxon>
        <taxon>Pseudomonadota</taxon>
        <taxon>Gammaproteobacteria</taxon>
        <taxon>Cellvibrionales</taxon>
        <taxon>Spongiibacteraceae</taxon>
        <taxon>Sinobacterium</taxon>
    </lineage>
</organism>
<keyword evidence="1" id="KW-0812">Transmembrane</keyword>
<dbReference type="RefSeq" id="WP_123713314.1">
    <property type="nucleotide sequence ID" value="NZ_RKHR01000005.1"/>
</dbReference>
<evidence type="ECO:0000313" key="3">
    <source>
        <dbReference type="Proteomes" id="UP000275394"/>
    </source>
</evidence>
<feature type="transmembrane region" description="Helical" evidence="1">
    <location>
        <begin position="88"/>
        <end position="108"/>
    </location>
</feature>
<dbReference type="EMBL" id="RKHR01000005">
    <property type="protein sequence ID" value="ROS00357.1"/>
    <property type="molecule type" value="Genomic_DNA"/>
</dbReference>
<feature type="transmembrane region" description="Helical" evidence="1">
    <location>
        <begin position="290"/>
        <end position="310"/>
    </location>
</feature>
<feature type="transmembrane region" description="Helical" evidence="1">
    <location>
        <begin position="370"/>
        <end position="390"/>
    </location>
</feature>
<dbReference type="OrthoDB" id="6086209at2"/>
<gene>
    <name evidence="2" type="ORF">EDC56_3008</name>
</gene>
<feature type="transmembrane region" description="Helical" evidence="1">
    <location>
        <begin position="262"/>
        <end position="284"/>
    </location>
</feature>
<keyword evidence="3" id="KW-1185">Reference proteome</keyword>
<keyword evidence="1" id="KW-0472">Membrane</keyword>
<feature type="transmembrane region" description="Helical" evidence="1">
    <location>
        <begin position="179"/>
        <end position="199"/>
    </location>
</feature>
<feature type="transmembrane region" description="Helical" evidence="1">
    <location>
        <begin position="25"/>
        <end position="43"/>
    </location>
</feature>
<feature type="transmembrane region" description="Helical" evidence="1">
    <location>
        <begin position="55"/>
        <end position="76"/>
    </location>
</feature>